<name>A0A9P3B8N8_9EURO</name>
<dbReference type="OrthoDB" id="3779652at2759"/>
<dbReference type="AlphaFoldDB" id="A0A9P3B8N8"/>
<dbReference type="Proteomes" id="UP001043456">
    <property type="component" value="Unassembled WGS sequence"/>
</dbReference>
<dbReference type="RefSeq" id="XP_043157503.1">
    <property type="nucleotide sequence ID" value="XM_043301568.1"/>
</dbReference>
<protein>
    <submittedName>
        <fullName evidence="1">Uncharacterized protein</fullName>
    </submittedName>
</protein>
<gene>
    <name evidence="1" type="ORF">Asppvi_005652</name>
</gene>
<evidence type="ECO:0000313" key="1">
    <source>
        <dbReference type="EMBL" id="GIJ86757.1"/>
    </source>
</evidence>
<organism evidence="1 2">
    <name type="scientific">Aspergillus pseudoviridinutans</name>
    <dbReference type="NCBI Taxonomy" id="1517512"/>
    <lineage>
        <taxon>Eukaryota</taxon>
        <taxon>Fungi</taxon>
        <taxon>Dikarya</taxon>
        <taxon>Ascomycota</taxon>
        <taxon>Pezizomycotina</taxon>
        <taxon>Eurotiomycetes</taxon>
        <taxon>Eurotiomycetidae</taxon>
        <taxon>Eurotiales</taxon>
        <taxon>Aspergillaceae</taxon>
        <taxon>Aspergillus</taxon>
        <taxon>Aspergillus subgen. Fumigati</taxon>
    </lineage>
</organism>
<proteinExistence type="predicted"/>
<sequence>MINSISNKERKKQKARCSFRGDDDVDLDIDPTGGDMAAAQTEWQQFVKCLQGDEASKRPSATIVRRILGMLYRNKQLDRKITELRTSVTDLITFTNNKWELCVSGPGHYTAIQAADLRLDAIQIQKAADEIYTTCQRTRESDPGAEWAVELCLPRDLRKEAIIKDMINERRVIFGVRGAKNEGPQAISEVRMTNLRLLPASSSTLMLQSAMDQIQRSQKAIIKMEGIGHFELRRGSAASLQTRTWRYILTKTKDDESAKKALSLERAKLAFGMVMWMIYLWKTKWFSNLCTCGFKCVAFDTRGVRKLSPKPESGVARIQNNGVSTSREPAVSTLRLEHIFRPYPSTTQTCPCRPGLSKSGKIFFLGTTLAELLLSEPIDIDIIDGRLIPSATSRFENELDVCYALEEREGPEREMFTVVRFCFEKAQDKQWTVDEEMFPEDQVQALIINVLEP</sequence>
<dbReference type="GeneID" id="67004263"/>
<accession>A0A9P3B8N8</accession>
<dbReference type="EMBL" id="BHVY01000004">
    <property type="protein sequence ID" value="GIJ86757.1"/>
    <property type="molecule type" value="Genomic_DNA"/>
</dbReference>
<comment type="caution">
    <text evidence="1">The sequence shown here is derived from an EMBL/GenBank/DDBJ whole genome shotgun (WGS) entry which is preliminary data.</text>
</comment>
<reference evidence="1 2" key="1">
    <citation type="submission" date="2018-10" db="EMBL/GenBank/DDBJ databases">
        <title>Pan-genome distribution and transcriptional activeness of fungal secondary metabolism genes in Aspergillus section Fumigati.</title>
        <authorList>
            <person name="Takahashi H."/>
            <person name="Umemura M."/>
            <person name="Ninomiya A."/>
            <person name="Kusuya Y."/>
            <person name="Urayama S."/>
            <person name="Shimizu M."/>
            <person name="Watanabe A."/>
            <person name="Kamei K."/>
            <person name="Yaguchi T."/>
            <person name="Hagiwara D."/>
        </authorList>
    </citation>
    <scope>NUCLEOTIDE SEQUENCE [LARGE SCALE GENOMIC DNA]</scope>
    <source>
        <strain evidence="1 2">IFM 55266</strain>
    </source>
</reference>
<evidence type="ECO:0000313" key="2">
    <source>
        <dbReference type="Proteomes" id="UP001043456"/>
    </source>
</evidence>
<keyword evidence="2" id="KW-1185">Reference proteome</keyword>